<dbReference type="SMART" id="SM00881">
    <property type="entry name" value="CoA_binding"/>
    <property type="match status" value="1"/>
</dbReference>
<gene>
    <name evidence="3" type="ORF">JJQ90_14060</name>
</gene>
<dbReference type="InterPro" id="IPR032875">
    <property type="entry name" value="Succ_CoA_lig_flav_dom"/>
</dbReference>
<dbReference type="EMBL" id="JAERQM010000004">
    <property type="protein sequence ID" value="MBU8544841.1"/>
    <property type="molecule type" value="Genomic_DNA"/>
</dbReference>
<evidence type="ECO:0000313" key="4">
    <source>
        <dbReference type="Proteomes" id="UP000689967"/>
    </source>
</evidence>
<proteinExistence type="predicted"/>
<sequence length="704" mass="73198">MHPLEKMFRPASVAVIGASNDPDKLGGRTLLHLRELGYRGRIYPINVTSKQVQGLPAWPSVRDLPEVPDSALMLLPAPLVEPALEDCAAKGILHVQVLSSGFAEEGAEGAAMQDRVAALARRHGMRITGPNALGSISPPDGFFGTFSSLLATAQPGPGVIGVATQSGAYGSHIYAAAHLRGIGISRAIATGNEADIDVAAAIDYLAEDAGTRVICASLEGCKDGAALRRALLKAAAARKPVIVMKVGTTEVGAAAAATHTGSLAGEDRIFSAVFRECGAYRTQSIEEMIDIAYLCAIAPLPPNDAVGVLTVSGGIGVLMADACIEAGLAVPPMPDATMARIREIQPVAGGRNPIDTTAQINGRMHVFEAISQEMLRGAELGSFLFYLAHLGRNVPRFPPLEQTLTRLRQAAPDRLVVAVMTSVEEIRARLEALGVPVFEDPTRAVKAVTGAARLQALQQAAAAAPEKTMTMAPRRIIAGNEAAAKALLAGIGVPVLPEHACGYADQAVRAAEAVGFPVVMKILSDDIAHKTEIGGVLLDVADATAVQQGFGTLMDRARLACPEAKLDGVLVAPMVRGGVETIIGVQRDPIFGPMVMFGLGGVSVELFRDVAFASAPLSAARAAALVQSVQGSRLLDGWRGAPALDKAELIAALCTVSALAAAQTDIDSIEINPFLVRAQGSVALDALVQLRAPQVQPSTPATIF</sequence>
<dbReference type="InterPro" id="IPR003781">
    <property type="entry name" value="CoA-bd"/>
</dbReference>
<dbReference type="PANTHER" id="PTHR42793">
    <property type="entry name" value="COA BINDING DOMAIN CONTAINING PROTEIN"/>
    <property type="match status" value="1"/>
</dbReference>
<reference evidence="3 4" key="1">
    <citation type="submission" date="2021-01" db="EMBL/GenBank/DDBJ databases">
        <title>Roseomonas sp. nov, a bacterium isolated from an oil production mixture in Yumen Oilfield.</title>
        <authorList>
            <person name="Wu D."/>
        </authorList>
    </citation>
    <scope>NUCLEOTIDE SEQUENCE [LARGE SCALE GENOMIC DNA]</scope>
    <source>
        <strain evidence="3 4">ROY-5-3</strain>
    </source>
</reference>
<name>A0ABS6HBH5_9PROT</name>
<dbReference type="Pfam" id="PF13607">
    <property type="entry name" value="Succ_CoA_lig"/>
    <property type="match status" value="1"/>
</dbReference>
<evidence type="ECO:0000313" key="3">
    <source>
        <dbReference type="EMBL" id="MBU8544841.1"/>
    </source>
</evidence>
<dbReference type="GO" id="GO:0016874">
    <property type="term" value="F:ligase activity"/>
    <property type="evidence" value="ECO:0007669"/>
    <property type="project" value="UniProtKB-KW"/>
</dbReference>
<accession>A0ABS6HBH5</accession>
<evidence type="ECO:0000256" key="1">
    <source>
        <dbReference type="PROSITE-ProRule" id="PRU00409"/>
    </source>
</evidence>
<dbReference type="InterPro" id="IPR011761">
    <property type="entry name" value="ATP-grasp"/>
</dbReference>
<keyword evidence="1" id="KW-0067">ATP-binding</keyword>
<keyword evidence="3" id="KW-0436">Ligase</keyword>
<evidence type="ECO:0000259" key="2">
    <source>
        <dbReference type="PROSITE" id="PS50975"/>
    </source>
</evidence>
<dbReference type="Proteomes" id="UP000689967">
    <property type="component" value="Unassembled WGS sequence"/>
</dbReference>
<dbReference type="PANTHER" id="PTHR42793:SF4">
    <property type="entry name" value="BLL6376 PROTEIN"/>
    <property type="match status" value="1"/>
</dbReference>
<feature type="domain" description="ATP-grasp" evidence="2">
    <location>
        <begin position="485"/>
        <end position="521"/>
    </location>
</feature>
<keyword evidence="1" id="KW-0547">Nucleotide-binding</keyword>
<dbReference type="Pfam" id="PF13549">
    <property type="entry name" value="ATP-grasp_5"/>
    <property type="match status" value="1"/>
</dbReference>
<keyword evidence="4" id="KW-1185">Reference proteome</keyword>
<organism evidence="3 4">
    <name type="scientific">Falsiroseomonas oleicola</name>
    <dbReference type="NCBI Taxonomy" id="2801474"/>
    <lineage>
        <taxon>Bacteria</taxon>
        <taxon>Pseudomonadati</taxon>
        <taxon>Pseudomonadota</taxon>
        <taxon>Alphaproteobacteria</taxon>
        <taxon>Acetobacterales</taxon>
        <taxon>Roseomonadaceae</taxon>
        <taxon>Falsiroseomonas</taxon>
    </lineage>
</organism>
<dbReference type="PROSITE" id="PS50975">
    <property type="entry name" value="ATP_GRASP"/>
    <property type="match status" value="1"/>
</dbReference>
<dbReference type="Pfam" id="PF13380">
    <property type="entry name" value="CoA_binding_2"/>
    <property type="match status" value="1"/>
</dbReference>
<protein>
    <submittedName>
        <fullName evidence="3">Acetate--CoA ligase family protein</fullName>
    </submittedName>
</protein>
<comment type="caution">
    <text evidence="3">The sequence shown here is derived from an EMBL/GenBank/DDBJ whole genome shotgun (WGS) entry which is preliminary data.</text>
</comment>